<feature type="region of interest" description="Disordered" evidence="1">
    <location>
        <begin position="233"/>
        <end position="290"/>
    </location>
</feature>
<dbReference type="RefSeq" id="WP_279334312.1">
    <property type="nucleotide sequence ID" value="NZ_CP121682.1"/>
</dbReference>
<dbReference type="Proteomes" id="UP001216440">
    <property type="component" value="Chromosome"/>
</dbReference>
<proteinExistence type="predicted"/>
<gene>
    <name evidence="3" type="ORF">PYS65_14095</name>
</gene>
<keyword evidence="2" id="KW-0472">Membrane</keyword>
<evidence type="ECO:0000313" key="3">
    <source>
        <dbReference type="EMBL" id="WGD41195.1"/>
    </source>
</evidence>
<protein>
    <submittedName>
        <fullName evidence="3">Uncharacterized protein</fullName>
    </submittedName>
</protein>
<feature type="transmembrane region" description="Helical" evidence="2">
    <location>
        <begin position="94"/>
        <end position="117"/>
    </location>
</feature>
<name>A0ABY8JZ83_9ACTN</name>
<evidence type="ECO:0000256" key="2">
    <source>
        <dbReference type="SAM" id="Phobius"/>
    </source>
</evidence>
<evidence type="ECO:0000313" key="4">
    <source>
        <dbReference type="Proteomes" id="UP001216440"/>
    </source>
</evidence>
<accession>A0ABY8JZ83</accession>
<keyword evidence="2" id="KW-1133">Transmembrane helix</keyword>
<evidence type="ECO:0000256" key="1">
    <source>
        <dbReference type="SAM" id="MobiDB-lite"/>
    </source>
</evidence>
<keyword evidence="2" id="KW-0812">Transmembrane</keyword>
<keyword evidence="4" id="KW-1185">Reference proteome</keyword>
<reference evidence="3 4" key="1">
    <citation type="submission" date="2023-03" db="EMBL/GenBank/DDBJ databases">
        <authorList>
            <person name="Mo P."/>
        </authorList>
    </citation>
    <scope>NUCLEOTIDE SEQUENCE [LARGE SCALE GENOMIC DNA]</scope>
    <source>
        <strain evidence="3 4">HUAS 5</strain>
    </source>
</reference>
<dbReference type="EMBL" id="CP121682">
    <property type="protein sequence ID" value="WGD41195.1"/>
    <property type="molecule type" value="Genomic_DNA"/>
</dbReference>
<organism evidence="3 4">
    <name type="scientific">Streptomyces cathayae</name>
    <dbReference type="NCBI Taxonomy" id="3031124"/>
    <lineage>
        <taxon>Bacteria</taxon>
        <taxon>Bacillati</taxon>
        <taxon>Actinomycetota</taxon>
        <taxon>Actinomycetes</taxon>
        <taxon>Kitasatosporales</taxon>
        <taxon>Streptomycetaceae</taxon>
        <taxon>Streptomyces</taxon>
    </lineage>
</organism>
<feature type="region of interest" description="Disordered" evidence="1">
    <location>
        <begin position="122"/>
        <end position="190"/>
    </location>
</feature>
<feature type="region of interest" description="Disordered" evidence="1">
    <location>
        <begin position="1"/>
        <end position="33"/>
    </location>
</feature>
<sequence>MGERRSDGTPSGRRHGHPEGADRGRPGSGPHAVCGTEELEALLVRALVRENVDDGAEQRAVAAFREARETGAHRTAPTRRRDDWRPRERRLGRLSVKATLSVLIAGLSLGGVAVAGIGAAGSAVDGPGDDGNRVPTRAPAESTAPVDATAPAGTSMSGGPSADRSPDAGADSRPGSGSAAPERPARARDVEAHCRAYERVEGRGKALESVAWKRLVEAAGGAVNVEAYCAERSRPATGEAKPGGTGAPDNGADNGAPDNGADNGVSGNGAGNGASDSQGRPAQPGGGKNP</sequence>